<proteinExistence type="inferred from homology"/>
<evidence type="ECO:0000256" key="9">
    <source>
        <dbReference type="ARBA" id="ARBA00022967"/>
    </source>
</evidence>
<dbReference type="InterPro" id="IPR050175">
    <property type="entry name" value="Complex_I_Subunit_2"/>
</dbReference>
<dbReference type="EC" id="7.1.1.2" evidence="3 17"/>
<dbReference type="AlphaFoldDB" id="A0A8F5J824"/>
<feature type="transmembrane region" description="Helical" evidence="17">
    <location>
        <begin position="232"/>
        <end position="253"/>
    </location>
</feature>
<sequence length="348" mass="38405">MSPYLPPLMWLSMLTGTLLTMSSSHWFPAWAGLELTTLAIVPLMLRHHHPRRVEATTKYFLVQAFASALLLFAILSSAWLSGEYYLNSMHHPFPCSLMLIALSIKLGLAPFHTWVPDVLQGLDLSTGLILSTWQKIAPMSLLLQMAFVPFNLALFIGLTSILIGAWGGLNQTQTRKLMAFSSTAQGGWIIIAVIIDPLMALFAFALYLTMTSCAFMILLYNSATSVTRLTSTWSFTPAMTAIAPMVFLSLGGLPPLTGFSMKWAVMFTLVAEGYPLASLFAALFSLLGLFFYLRICYAFALTSSPSPLTATPCWRTSRRFWPLPLTFAIVAATCLLPIFPSVLTLPYF</sequence>
<comment type="catalytic activity">
    <reaction evidence="16 17">
        <text>a ubiquinone + NADH + 5 H(+)(in) = a ubiquinol + NAD(+) + 4 H(+)(out)</text>
        <dbReference type="Rhea" id="RHEA:29091"/>
        <dbReference type="Rhea" id="RHEA-COMP:9565"/>
        <dbReference type="Rhea" id="RHEA-COMP:9566"/>
        <dbReference type="ChEBI" id="CHEBI:15378"/>
        <dbReference type="ChEBI" id="CHEBI:16389"/>
        <dbReference type="ChEBI" id="CHEBI:17976"/>
        <dbReference type="ChEBI" id="CHEBI:57540"/>
        <dbReference type="ChEBI" id="CHEBI:57945"/>
        <dbReference type="EC" id="7.1.1.2"/>
    </reaction>
</comment>
<feature type="transmembrane region" description="Helical" evidence="17">
    <location>
        <begin position="273"/>
        <end position="300"/>
    </location>
</feature>
<dbReference type="Pfam" id="PF06444">
    <property type="entry name" value="NADH_dehy_S2_C"/>
    <property type="match status" value="1"/>
</dbReference>
<feature type="transmembrane region" description="Helical" evidence="17">
    <location>
        <begin position="320"/>
        <end position="339"/>
    </location>
</feature>
<evidence type="ECO:0000256" key="11">
    <source>
        <dbReference type="ARBA" id="ARBA00022989"/>
    </source>
</evidence>
<keyword evidence="8 17" id="KW-0999">Mitochondrion inner membrane</keyword>
<comment type="function">
    <text evidence="17">Core subunit of the mitochondrial membrane respiratory chain NADH dehydrogenase (Complex I) which catalyzes electron transfer from NADH through the respiratory chain, using ubiquinone as an electron acceptor. Essential for the catalytic activity and assembly of complex I.</text>
</comment>
<reference evidence="20" key="1">
    <citation type="submission" date="2021-05" db="EMBL/GenBank/DDBJ databases">
        <title>The complete mitogenomes of the spinyhead blenny, Acanthemblemaria spinosa (Chaenopsidae) and the lofty triplefin, Enneanectes altivelis (Tripterygiidae).</title>
        <authorList>
            <person name="Sporre M.A."/>
            <person name="Eytan R.I."/>
        </authorList>
    </citation>
    <scope>NUCLEOTIDE SEQUENCE</scope>
</reference>
<evidence type="ECO:0000259" key="18">
    <source>
        <dbReference type="Pfam" id="PF00361"/>
    </source>
</evidence>
<dbReference type="InterPro" id="IPR001750">
    <property type="entry name" value="ND/Mrp_TM"/>
</dbReference>
<evidence type="ECO:0000256" key="6">
    <source>
        <dbReference type="ARBA" id="ARBA00022660"/>
    </source>
</evidence>
<feature type="domain" description="NADH dehydrogenase subunit 2 C-terminal" evidence="19">
    <location>
        <begin position="289"/>
        <end position="341"/>
    </location>
</feature>
<dbReference type="Pfam" id="PF00361">
    <property type="entry name" value="Proton_antipo_M"/>
    <property type="match status" value="1"/>
</dbReference>
<dbReference type="PRINTS" id="PR01436">
    <property type="entry name" value="NADHDHGNASE2"/>
</dbReference>
<dbReference type="GO" id="GO:0005743">
    <property type="term" value="C:mitochondrial inner membrane"/>
    <property type="evidence" value="ECO:0007669"/>
    <property type="project" value="UniProtKB-SubCell"/>
</dbReference>
<keyword evidence="15 17" id="KW-0472">Membrane</keyword>
<accession>A0A8F5J824</accession>
<evidence type="ECO:0000256" key="15">
    <source>
        <dbReference type="ARBA" id="ARBA00023136"/>
    </source>
</evidence>
<dbReference type="GO" id="GO:0008137">
    <property type="term" value="F:NADH dehydrogenase (ubiquinone) activity"/>
    <property type="evidence" value="ECO:0007669"/>
    <property type="project" value="UniProtKB-EC"/>
</dbReference>
<keyword evidence="10 17" id="KW-0249">Electron transport</keyword>
<keyword evidence="6 17" id="KW-0679">Respiratory chain</keyword>
<keyword evidence="5" id="KW-0813">Transport</keyword>
<evidence type="ECO:0000256" key="7">
    <source>
        <dbReference type="ARBA" id="ARBA00022692"/>
    </source>
</evidence>
<protein>
    <recommendedName>
        <fullName evidence="4 17">NADH-ubiquinone oxidoreductase chain 2</fullName>
        <ecNumber evidence="3 17">7.1.1.2</ecNumber>
    </recommendedName>
</protein>
<evidence type="ECO:0000256" key="13">
    <source>
        <dbReference type="ARBA" id="ARBA00023075"/>
    </source>
</evidence>
<dbReference type="InterPro" id="IPR010933">
    <property type="entry name" value="NADH_DH_su2_C"/>
</dbReference>
<comment type="subcellular location">
    <subcellularLocation>
        <location evidence="1 17">Mitochondrion inner membrane</location>
        <topology evidence="1 17">Multi-pass membrane protein</topology>
    </subcellularLocation>
</comment>
<feature type="domain" description="NADH:quinone oxidoreductase/Mrp antiporter transmembrane" evidence="18">
    <location>
        <begin position="23"/>
        <end position="283"/>
    </location>
</feature>
<dbReference type="EMBL" id="MZ315025">
    <property type="protein sequence ID" value="QXM16832.1"/>
    <property type="molecule type" value="Genomic_DNA"/>
</dbReference>
<evidence type="ECO:0000256" key="8">
    <source>
        <dbReference type="ARBA" id="ARBA00022792"/>
    </source>
</evidence>
<feature type="transmembrane region" description="Helical" evidence="17">
    <location>
        <begin position="177"/>
        <end position="195"/>
    </location>
</feature>
<keyword evidence="12 17" id="KW-0520">NAD</keyword>
<evidence type="ECO:0000256" key="3">
    <source>
        <dbReference type="ARBA" id="ARBA00012944"/>
    </source>
</evidence>
<evidence type="ECO:0000256" key="17">
    <source>
        <dbReference type="RuleBase" id="RU003403"/>
    </source>
</evidence>
<keyword evidence="14 17" id="KW-0496">Mitochondrion</keyword>
<evidence type="ECO:0000256" key="1">
    <source>
        <dbReference type="ARBA" id="ARBA00004448"/>
    </source>
</evidence>
<dbReference type="GO" id="GO:0006120">
    <property type="term" value="P:mitochondrial electron transport, NADH to ubiquinone"/>
    <property type="evidence" value="ECO:0007669"/>
    <property type="project" value="InterPro"/>
</dbReference>
<keyword evidence="11 17" id="KW-1133">Transmembrane helix</keyword>
<evidence type="ECO:0000256" key="16">
    <source>
        <dbReference type="ARBA" id="ARBA00049551"/>
    </source>
</evidence>
<evidence type="ECO:0000313" key="20">
    <source>
        <dbReference type="EMBL" id="QXM16832.1"/>
    </source>
</evidence>
<evidence type="ECO:0000256" key="4">
    <source>
        <dbReference type="ARBA" id="ARBA00021008"/>
    </source>
</evidence>
<feature type="transmembrane region" description="Helical" evidence="17">
    <location>
        <begin position="60"/>
        <end position="81"/>
    </location>
</feature>
<name>A0A8F5J824_ACASN</name>
<dbReference type="InterPro" id="IPR003917">
    <property type="entry name" value="NADH_UbQ_OxRdtase_chain2"/>
</dbReference>
<evidence type="ECO:0000256" key="5">
    <source>
        <dbReference type="ARBA" id="ARBA00022448"/>
    </source>
</evidence>
<gene>
    <name evidence="20" type="primary">ND2</name>
</gene>
<evidence type="ECO:0000256" key="14">
    <source>
        <dbReference type="ARBA" id="ARBA00023128"/>
    </source>
</evidence>
<evidence type="ECO:0000256" key="2">
    <source>
        <dbReference type="ARBA" id="ARBA00007012"/>
    </source>
</evidence>
<keyword evidence="13 17" id="KW-0830">Ubiquinone</keyword>
<evidence type="ECO:0000256" key="12">
    <source>
        <dbReference type="ARBA" id="ARBA00023027"/>
    </source>
</evidence>
<keyword evidence="9 17" id="KW-1278">Translocase</keyword>
<comment type="similarity">
    <text evidence="2 17">Belongs to the complex I subunit 2 family.</text>
</comment>
<feature type="transmembrane region" description="Helical" evidence="17">
    <location>
        <begin position="201"/>
        <end position="220"/>
    </location>
</feature>
<evidence type="ECO:0000259" key="19">
    <source>
        <dbReference type="Pfam" id="PF06444"/>
    </source>
</evidence>
<organism evidence="20">
    <name type="scientific">Acanthemblemaria spinosa</name>
    <name type="common">Spinyhead blenny</name>
    <dbReference type="NCBI Taxonomy" id="642423"/>
    <lineage>
        <taxon>Eukaryota</taxon>
        <taxon>Metazoa</taxon>
        <taxon>Chordata</taxon>
        <taxon>Craniata</taxon>
        <taxon>Vertebrata</taxon>
        <taxon>Euteleostomi</taxon>
        <taxon>Actinopterygii</taxon>
        <taxon>Neopterygii</taxon>
        <taxon>Teleostei</taxon>
        <taxon>Neoteleostei</taxon>
        <taxon>Acanthomorphata</taxon>
        <taxon>Ovalentaria</taxon>
        <taxon>Blenniimorphae</taxon>
        <taxon>Blenniiformes</taxon>
        <taxon>Blennioidei</taxon>
        <taxon>Chaenopsidae</taxon>
        <taxon>Acanthemblemaria</taxon>
    </lineage>
</organism>
<geneLocation type="mitochondrion" evidence="20"/>
<evidence type="ECO:0000256" key="10">
    <source>
        <dbReference type="ARBA" id="ARBA00022982"/>
    </source>
</evidence>
<dbReference type="PANTHER" id="PTHR46552:SF1">
    <property type="entry name" value="NADH-UBIQUINONE OXIDOREDUCTASE CHAIN 2"/>
    <property type="match status" value="1"/>
</dbReference>
<keyword evidence="7 17" id="KW-0812">Transmembrane</keyword>
<dbReference type="PANTHER" id="PTHR46552">
    <property type="entry name" value="NADH-UBIQUINONE OXIDOREDUCTASE CHAIN 2"/>
    <property type="match status" value="1"/>
</dbReference>
<feature type="transmembrane region" description="Helical" evidence="17">
    <location>
        <begin position="141"/>
        <end position="165"/>
    </location>
</feature>